<organism evidence="2 3">
    <name type="scientific">Daucus carota subsp. sativus</name>
    <name type="common">Carrot</name>
    <dbReference type="NCBI Taxonomy" id="79200"/>
    <lineage>
        <taxon>Eukaryota</taxon>
        <taxon>Viridiplantae</taxon>
        <taxon>Streptophyta</taxon>
        <taxon>Embryophyta</taxon>
        <taxon>Tracheophyta</taxon>
        <taxon>Spermatophyta</taxon>
        <taxon>Magnoliopsida</taxon>
        <taxon>eudicotyledons</taxon>
        <taxon>Gunneridae</taxon>
        <taxon>Pentapetalae</taxon>
        <taxon>asterids</taxon>
        <taxon>campanulids</taxon>
        <taxon>Apiales</taxon>
        <taxon>Apiaceae</taxon>
        <taxon>Apioideae</taxon>
        <taxon>Scandiceae</taxon>
        <taxon>Daucinae</taxon>
        <taxon>Daucus</taxon>
        <taxon>Daucus sect. Daucus</taxon>
    </lineage>
</organism>
<feature type="domain" description="Retrotransposon gag" evidence="1">
    <location>
        <begin position="83"/>
        <end position="177"/>
    </location>
</feature>
<dbReference type="KEGG" id="dcr:108217656"/>
<proteinExistence type="predicted"/>
<accession>A0AAF0W2J6</accession>
<dbReference type="AlphaFoldDB" id="A0AAF0W2J6"/>
<name>A0AAF0W2J6_DAUCS</name>
<evidence type="ECO:0000259" key="1">
    <source>
        <dbReference type="Pfam" id="PF03732"/>
    </source>
</evidence>
<dbReference type="Pfam" id="PF03732">
    <property type="entry name" value="Retrotrans_gag"/>
    <property type="match status" value="1"/>
</dbReference>
<dbReference type="EMBL" id="CP093343">
    <property type="protein sequence ID" value="WOG81876.1"/>
    <property type="molecule type" value="Genomic_DNA"/>
</dbReference>
<keyword evidence="3" id="KW-1185">Reference proteome</keyword>
<dbReference type="KEGG" id="dcr:108217655"/>
<reference evidence="2" key="1">
    <citation type="journal article" date="2016" name="Nat. Genet.">
        <title>A high-quality carrot genome assembly provides new insights into carotenoid accumulation and asterid genome evolution.</title>
        <authorList>
            <person name="Iorizzo M."/>
            <person name="Ellison S."/>
            <person name="Senalik D."/>
            <person name="Zeng P."/>
            <person name="Satapoomin P."/>
            <person name="Huang J."/>
            <person name="Bowman M."/>
            <person name="Iovene M."/>
            <person name="Sanseverino W."/>
            <person name="Cavagnaro P."/>
            <person name="Yildiz M."/>
            <person name="Macko-Podgorni A."/>
            <person name="Moranska E."/>
            <person name="Grzebelus E."/>
            <person name="Grzebelus D."/>
            <person name="Ashrafi H."/>
            <person name="Zheng Z."/>
            <person name="Cheng S."/>
            <person name="Spooner D."/>
            <person name="Van Deynze A."/>
            <person name="Simon P."/>
        </authorList>
    </citation>
    <scope>NUCLEOTIDE SEQUENCE</scope>
    <source>
        <tissue evidence="2">Leaf</tissue>
    </source>
</reference>
<gene>
    <name evidence="2" type="ORF">DCAR_0101032</name>
</gene>
<dbReference type="Proteomes" id="UP000077755">
    <property type="component" value="Chromosome 1"/>
</dbReference>
<reference evidence="2" key="2">
    <citation type="submission" date="2022-03" db="EMBL/GenBank/DDBJ databases">
        <title>Draft title - Genomic analysis of global carrot germplasm unveils the trajectory of domestication and the origin of high carotenoid orange carrot.</title>
        <authorList>
            <person name="Iorizzo M."/>
            <person name="Ellison S."/>
            <person name="Senalik D."/>
            <person name="Macko-Podgorni A."/>
            <person name="Grzebelus D."/>
            <person name="Bostan H."/>
            <person name="Rolling W."/>
            <person name="Curaba J."/>
            <person name="Simon P."/>
        </authorList>
    </citation>
    <scope>NUCLEOTIDE SEQUENCE</scope>
    <source>
        <tissue evidence="2">Leaf</tissue>
    </source>
</reference>
<evidence type="ECO:0000313" key="3">
    <source>
        <dbReference type="Proteomes" id="UP000077755"/>
    </source>
</evidence>
<sequence>MAIPTQRDDVAVSIASYGNTCMVYPEPIAGKSSNFELKQNLLMRLPVFHDLPTEEPNQHLSKFVTIVECMGPDMADPQILKMKAFPFSLDGAALDWFEDLPMGFITSWEKLVREFLQKFYPATRVISTRSQIAGIQQYATETYVEYYARFQKLQKRCPQHGFSKGSLLHFFYQGLNEYERRLLDSSARGAFIDLSHDAAEQLISKRAANELDYGSPARSESILGVESDQRLTKIEQNLERLSALIQIGRTPQIQVCDFCATPGHSTDSCPSFGYENQEANHFLDIYNSRMGDHIRNEDTNGALYGFQFRDNSPHSGFQQREPLHHNLTSGNNIEILLTKLVEGQLEMQKRSSKNEGP</sequence>
<evidence type="ECO:0000313" key="2">
    <source>
        <dbReference type="EMBL" id="WOG81876.1"/>
    </source>
</evidence>
<protein>
    <recommendedName>
        <fullName evidence="1">Retrotransposon gag domain-containing protein</fullName>
    </recommendedName>
</protein>
<dbReference type="InterPro" id="IPR005162">
    <property type="entry name" value="Retrotrans_gag_dom"/>
</dbReference>
<dbReference type="PANTHER" id="PTHR33223">
    <property type="entry name" value="CCHC-TYPE DOMAIN-CONTAINING PROTEIN"/>
    <property type="match status" value="1"/>
</dbReference>
<dbReference type="PANTHER" id="PTHR33223:SF6">
    <property type="entry name" value="CCHC-TYPE DOMAIN-CONTAINING PROTEIN"/>
    <property type="match status" value="1"/>
</dbReference>